<feature type="region of interest" description="Disordered" evidence="1">
    <location>
        <begin position="19"/>
        <end position="90"/>
    </location>
</feature>
<proteinExistence type="predicted"/>
<reference evidence="2" key="1">
    <citation type="submission" date="2020-05" db="EMBL/GenBank/DDBJ databases">
        <authorList>
            <person name="Chiriac C."/>
            <person name="Salcher M."/>
            <person name="Ghai R."/>
            <person name="Kavagutti S V."/>
        </authorList>
    </citation>
    <scope>NUCLEOTIDE SEQUENCE</scope>
</reference>
<organism evidence="2">
    <name type="scientific">uncultured Caudovirales phage</name>
    <dbReference type="NCBI Taxonomy" id="2100421"/>
    <lineage>
        <taxon>Viruses</taxon>
        <taxon>Duplodnaviria</taxon>
        <taxon>Heunggongvirae</taxon>
        <taxon>Uroviricota</taxon>
        <taxon>Caudoviricetes</taxon>
        <taxon>Peduoviridae</taxon>
        <taxon>Maltschvirus</taxon>
        <taxon>Maltschvirus maltsch</taxon>
    </lineage>
</organism>
<evidence type="ECO:0000313" key="2">
    <source>
        <dbReference type="EMBL" id="CAB4195162.1"/>
    </source>
</evidence>
<gene>
    <name evidence="2" type="ORF">UFOVP1279_71</name>
</gene>
<protein>
    <submittedName>
        <fullName evidence="2">Uncharacterized protein</fullName>
    </submittedName>
</protein>
<accession>A0A6J5RGN3</accession>
<evidence type="ECO:0000256" key="1">
    <source>
        <dbReference type="SAM" id="MobiDB-lite"/>
    </source>
</evidence>
<sequence>MWSYIELFSGTMEVRPQDCRKNTSLAPPSVLHDAAGGGGQPASENSHLKTEAIKHSHRQQWRVVERPRRYPALTPANWGPLAESLPDGTS</sequence>
<name>A0A6J5RGN3_9CAUD</name>
<dbReference type="EMBL" id="LR797224">
    <property type="protein sequence ID" value="CAB4195162.1"/>
    <property type="molecule type" value="Genomic_DNA"/>
</dbReference>